<dbReference type="RefSeq" id="WP_203743891.1">
    <property type="nucleotide sequence ID" value="NZ_BAAAUC010000001.1"/>
</dbReference>
<comment type="caution">
    <text evidence="1">The sequence shown here is derived from an EMBL/GenBank/DDBJ whole genome shotgun (WGS) entry which is preliminary data.</text>
</comment>
<organism evidence="1 2">
    <name type="scientific">Actinoplanes cyaneus</name>
    <dbReference type="NCBI Taxonomy" id="52696"/>
    <lineage>
        <taxon>Bacteria</taxon>
        <taxon>Bacillati</taxon>
        <taxon>Actinomycetota</taxon>
        <taxon>Actinomycetes</taxon>
        <taxon>Micromonosporales</taxon>
        <taxon>Micromonosporaceae</taxon>
        <taxon>Actinoplanes</taxon>
    </lineage>
</organism>
<sequence length="229" mass="26286">MAPERFSARLLADQITNVTDFLLEADLALYCNPLSMTDRRIAWHATDPAAAFLDGHGHATIDDYRRWVTDGQYTCVLFDGSLLQISYEISERRVCYHRLAYIPCPWDFDQSLLTEGLPLDEIIDMYRSTDAISMRSPVRFDFDPRAGRIGHPIAHLTFNSVDCRIACVAPVHVHRFVAFVFQHFYAALWDAHPGFFKSAPYQHLGEPIILPTEVDDMHISWNSRLRRTA</sequence>
<dbReference type="InterPro" id="IPR018742">
    <property type="entry name" value="DUF2290"/>
</dbReference>
<accession>A0A919M5M8</accession>
<dbReference type="Pfam" id="PF10053">
    <property type="entry name" value="DUF2290"/>
    <property type="match status" value="1"/>
</dbReference>
<reference evidence="1" key="1">
    <citation type="submission" date="2021-01" db="EMBL/GenBank/DDBJ databases">
        <title>Whole genome shotgun sequence of Actinoplanes cyaneus NBRC 14990.</title>
        <authorList>
            <person name="Komaki H."/>
            <person name="Tamura T."/>
        </authorList>
    </citation>
    <scope>NUCLEOTIDE SEQUENCE</scope>
    <source>
        <strain evidence="1">NBRC 14990</strain>
    </source>
</reference>
<dbReference type="Proteomes" id="UP000619479">
    <property type="component" value="Unassembled WGS sequence"/>
</dbReference>
<dbReference type="EMBL" id="BOMH01000036">
    <property type="protein sequence ID" value="GID66832.1"/>
    <property type="molecule type" value="Genomic_DNA"/>
</dbReference>
<evidence type="ECO:0000313" key="2">
    <source>
        <dbReference type="Proteomes" id="UP000619479"/>
    </source>
</evidence>
<protein>
    <recommendedName>
        <fullName evidence="3">DUF2290 domain-containing protein</fullName>
    </recommendedName>
</protein>
<dbReference type="AlphaFoldDB" id="A0A919M5M8"/>
<keyword evidence="2" id="KW-1185">Reference proteome</keyword>
<name>A0A919M5M8_9ACTN</name>
<evidence type="ECO:0008006" key="3">
    <source>
        <dbReference type="Google" id="ProtNLM"/>
    </source>
</evidence>
<gene>
    <name evidence="1" type="ORF">Acy02nite_47130</name>
</gene>
<evidence type="ECO:0000313" key="1">
    <source>
        <dbReference type="EMBL" id="GID66832.1"/>
    </source>
</evidence>
<proteinExistence type="predicted"/>